<accession>A0A834QT09</accession>
<dbReference type="EMBL" id="WJEC01000598">
    <property type="protein sequence ID" value="KAF7482361.1"/>
    <property type="molecule type" value="Genomic_DNA"/>
</dbReference>
<feature type="compositionally biased region" description="Gly residues" evidence="1">
    <location>
        <begin position="34"/>
        <end position="44"/>
    </location>
</feature>
<comment type="caution">
    <text evidence="2">The sequence shown here is derived from an EMBL/GenBank/DDBJ whole genome shotgun (WGS) entry which is preliminary data.</text>
</comment>
<proteinExistence type="predicted"/>
<feature type="compositionally biased region" description="Polar residues" evidence="1">
    <location>
        <begin position="92"/>
        <end position="101"/>
    </location>
</feature>
<gene>
    <name evidence="2" type="ORF">GHT09_006271</name>
</gene>
<evidence type="ECO:0000313" key="2">
    <source>
        <dbReference type="EMBL" id="KAF7482361.1"/>
    </source>
</evidence>
<reference evidence="2" key="1">
    <citation type="submission" date="2020-08" db="EMBL/GenBank/DDBJ databases">
        <authorList>
            <person name="Shumante A."/>
            <person name="Zimin A.V."/>
            <person name="Puiu D."/>
            <person name="Salzberg S.L."/>
        </authorList>
    </citation>
    <scope>NUCLEOTIDE SEQUENCE</scope>
    <source>
        <strain evidence="2">WC2-LM</strain>
        <tissue evidence="2">Liver</tissue>
    </source>
</reference>
<evidence type="ECO:0000313" key="3">
    <source>
        <dbReference type="Proteomes" id="UP000662637"/>
    </source>
</evidence>
<organism evidence="2 3">
    <name type="scientific">Marmota monax</name>
    <name type="common">Woodchuck</name>
    <dbReference type="NCBI Taxonomy" id="9995"/>
    <lineage>
        <taxon>Eukaryota</taxon>
        <taxon>Metazoa</taxon>
        <taxon>Chordata</taxon>
        <taxon>Craniata</taxon>
        <taxon>Vertebrata</taxon>
        <taxon>Euteleostomi</taxon>
        <taxon>Mammalia</taxon>
        <taxon>Eutheria</taxon>
        <taxon>Euarchontoglires</taxon>
        <taxon>Glires</taxon>
        <taxon>Rodentia</taxon>
        <taxon>Sciuromorpha</taxon>
        <taxon>Sciuridae</taxon>
        <taxon>Xerinae</taxon>
        <taxon>Marmotini</taxon>
        <taxon>Marmota</taxon>
    </lineage>
</organism>
<feature type="compositionally biased region" description="Basic and acidic residues" evidence="1">
    <location>
        <begin position="175"/>
        <end position="185"/>
    </location>
</feature>
<name>A0A834QT09_MARMO</name>
<feature type="compositionally biased region" description="Polar residues" evidence="1">
    <location>
        <begin position="239"/>
        <end position="251"/>
    </location>
</feature>
<dbReference type="AlphaFoldDB" id="A0A834QT09"/>
<protein>
    <submittedName>
        <fullName evidence="2">Uncharacterized protein</fullName>
    </submittedName>
</protein>
<feature type="compositionally biased region" description="Low complexity" evidence="1">
    <location>
        <begin position="131"/>
        <end position="169"/>
    </location>
</feature>
<feature type="compositionally biased region" description="Basic and acidic residues" evidence="1">
    <location>
        <begin position="229"/>
        <end position="238"/>
    </location>
</feature>
<evidence type="ECO:0000256" key="1">
    <source>
        <dbReference type="SAM" id="MobiDB-lite"/>
    </source>
</evidence>
<dbReference type="Proteomes" id="UP000662637">
    <property type="component" value="Unassembled WGS sequence"/>
</dbReference>
<sequence length="273" mass="28745">MESRAATASEPEPAAAFSSFHARIWKNLQLGVGKSKGGGGGRSGGPERRTADTPSPSPPPSRGTRDVLAGVGSTGSRWSGFKKRKQVLDRVFSSSQPNLCCSSPEPLEPGGAGRTEQGSTLRRRIREHLLPAVKGPAAAAGAAGVTPPGGRSPDSAPSSSSASSSLSSSPQPPPRGDRVQDEGARRRGPGVHLCHQKSSSLPGTACLEQLLEPPPPQAKASQRPVEPQTQEKGEERDSSQPSFLKTSNRRWTTVPQVDSGELLIRYSQMDMFL</sequence>
<feature type="region of interest" description="Disordered" evidence="1">
    <location>
        <begin position="30"/>
        <end position="251"/>
    </location>
</feature>